<dbReference type="InterPro" id="IPR006311">
    <property type="entry name" value="TAT_signal"/>
</dbReference>
<accession>A0ABT1AN96</accession>
<name>A0ABT1AN96_9RALS</name>
<protein>
    <submittedName>
        <fullName evidence="1">Sorbitol dehydrogenase family protein</fullName>
    </submittedName>
</protein>
<reference evidence="1" key="2">
    <citation type="journal article" date="2023" name="Front. Microbiol.">
        <title>Ralstonia chuxiongensis sp. nov., Ralstonia mojiangensis sp. nov., and Ralstonia soli sp. nov., isolated from tobacco fields, are three novel species in the family Burkholderiaceae.</title>
        <authorList>
            <person name="Lu C.H."/>
            <person name="Zhang Y.Y."/>
            <person name="Jiang N."/>
            <person name="Chen W."/>
            <person name="Shao X."/>
            <person name="Zhao Z.M."/>
            <person name="Lu W.L."/>
            <person name="Hu X."/>
            <person name="Xi Y.X."/>
            <person name="Zou S.Y."/>
            <person name="Wei Q.J."/>
            <person name="Lin Z.L."/>
            <person name="Gong L."/>
            <person name="Gai X.T."/>
            <person name="Zhang L.Q."/>
            <person name="Li J.Y."/>
            <person name="Jin Y."/>
            <person name="Xia Z.Y."/>
        </authorList>
    </citation>
    <scope>NUCLEOTIDE SEQUENCE</scope>
    <source>
        <strain evidence="1">21MJYT02-11</strain>
    </source>
</reference>
<gene>
    <name evidence="1" type="ORF">NG900_17005</name>
</gene>
<evidence type="ECO:0000313" key="1">
    <source>
        <dbReference type="EMBL" id="MCO5399898.1"/>
    </source>
</evidence>
<keyword evidence="2" id="KW-1185">Reference proteome</keyword>
<dbReference type="Proteomes" id="UP001162811">
    <property type="component" value="Unassembled WGS sequence"/>
</dbReference>
<dbReference type="PROSITE" id="PS51318">
    <property type="entry name" value="TAT"/>
    <property type="match status" value="1"/>
</dbReference>
<comment type="caution">
    <text evidence="1">The sequence shown here is derived from an EMBL/GenBank/DDBJ whole genome shotgun (WGS) entry which is preliminary data.</text>
</comment>
<proteinExistence type="predicted"/>
<dbReference type="InterPro" id="IPR024651">
    <property type="entry name" value="FAD-SLDH_ssu"/>
</dbReference>
<dbReference type="Pfam" id="PF12318">
    <property type="entry name" value="FAD-SLDH"/>
    <property type="match status" value="1"/>
</dbReference>
<reference evidence="1" key="1">
    <citation type="submission" date="2022-06" db="EMBL/GenBank/DDBJ databases">
        <authorList>
            <person name="Lu C.-H."/>
        </authorList>
    </citation>
    <scope>NUCLEOTIDE SEQUENCE</scope>
    <source>
        <strain evidence="1">21MJYT02-11</strain>
    </source>
</reference>
<organism evidence="1 2">
    <name type="scientific">Ralstonia soli</name>
    <dbReference type="NCBI Taxonomy" id="2953896"/>
    <lineage>
        <taxon>Bacteria</taxon>
        <taxon>Pseudomonadati</taxon>
        <taxon>Pseudomonadota</taxon>
        <taxon>Betaproteobacteria</taxon>
        <taxon>Burkholderiales</taxon>
        <taxon>Burkholderiaceae</taxon>
        <taxon>Ralstonia</taxon>
    </lineage>
</organism>
<evidence type="ECO:0000313" key="2">
    <source>
        <dbReference type="Proteomes" id="UP001162811"/>
    </source>
</evidence>
<dbReference type="EMBL" id="JAMXHT010000006">
    <property type="protein sequence ID" value="MCO5399898.1"/>
    <property type="molecule type" value="Genomic_DNA"/>
</dbReference>
<sequence length="149" mass="15939">MSHLLKPARFRRRDFLLGGGALLAAAVATGLRRPIDRGTSSLDDFMLVSQTVSGMTLDRRIGLLCFSALYQSDIRFVDHVRTLAWLVSHHPGLDGAGLAGLLQTDNEGELCAALGRLVDAWTAQVGATPALADARAQIERRAGADLSDT</sequence>
<dbReference type="RefSeq" id="WP_252682540.1">
    <property type="nucleotide sequence ID" value="NZ_JAMXHT010000006.1"/>
</dbReference>